<accession>A0A316GPU5</accession>
<dbReference type="SUPFAM" id="SSF159664">
    <property type="entry name" value="CobE/GbiG C-terminal domain-like"/>
    <property type="match status" value="1"/>
</dbReference>
<keyword evidence="3" id="KW-0378">Hydrolase</keyword>
<reference evidence="3 4" key="1">
    <citation type="submission" date="2018-05" db="EMBL/GenBank/DDBJ databases">
        <title>Genomic Encyclopedia of Type Strains, Phase IV (KMG-IV): sequencing the most valuable type-strain genomes for metagenomic binning, comparative biology and taxonomic classification.</title>
        <authorList>
            <person name="Goeker M."/>
        </authorList>
    </citation>
    <scope>NUCLEOTIDE SEQUENCE [LARGE SCALE GENOMIC DNA]</scope>
    <source>
        <strain evidence="3 4">DSM 103371</strain>
    </source>
</reference>
<protein>
    <submittedName>
        <fullName evidence="3">Cobalt-precorrin 5A hydrolase</fullName>
    </submittedName>
</protein>
<feature type="domain" description="CobE/GbiG C-terminal" evidence="2">
    <location>
        <begin position="29"/>
        <end position="142"/>
    </location>
</feature>
<keyword evidence="4" id="KW-1185">Reference proteome</keyword>
<evidence type="ECO:0000259" key="2">
    <source>
        <dbReference type="Pfam" id="PF01890"/>
    </source>
</evidence>
<evidence type="ECO:0000256" key="1">
    <source>
        <dbReference type="SAM" id="MobiDB-lite"/>
    </source>
</evidence>
<dbReference type="Proteomes" id="UP000245390">
    <property type="component" value="Unassembled WGS sequence"/>
</dbReference>
<dbReference type="Pfam" id="PF01890">
    <property type="entry name" value="CbiG_C"/>
    <property type="match status" value="1"/>
</dbReference>
<feature type="region of interest" description="Disordered" evidence="1">
    <location>
        <begin position="85"/>
        <end position="109"/>
    </location>
</feature>
<dbReference type="InterPro" id="IPR036518">
    <property type="entry name" value="CobE/GbiG_C_sf"/>
</dbReference>
<dbReference type="Gene3D" id="3.30.420.180">
    <property type="entry name" value="CobE/GbiG C-terminal domain"/>
    <property type="match status" value="1"/>
</dbReference>
<comment type="caution">
    <text evidence="3">The sequence shown here is derived from an EMBL/GenBank/DDBJ whole genome shotgun (WGS) entry which is preliminary data.</text>
</comment>
<evidence type="ECO:0000313" key="3">
    <source>
        <dbReference type="EMBL" id="PWK56977.1"/>
    </source>
</evidence>
<dbReference type="EMBL" id="QGGV01000003">
    <property type="protein sequence ID" value="PWK56977.1"/>
    <property type="molecule type" value="Genomic_DNA"/>
</dbReference>
<organism evidence="3 4">
    <name type="scientific">Silicimonas algicola</name>
    <dbReference type="NCBI Taxonomy" id="1826607"/>
    <lineage>
        <taxon>Bacteria</taxon>
        <taxon>Pseudomonadati</taxon>
        <taxon>Pseudomonadota</taxon>
        <taxon>Alphaproteobacteria</taxon>
        <taxon>Rhodobacterales</taxon>
        <taxon>Paracoccaceae</taxon>
    </lineage>
</organism>
<evidence type="ECO:0000313" key="4">
    <source>
        <dbReference type="Proteomes" id="UP000245390"/>
    </source>
</evidence>
<proteinExistence type="predicted"/>
<dbReference type="GO" id="GO:0009236">
    <property type="term" value="P:cobalamin biosynthetic process"/>
    <property type="evidence" value="ECO:0007669"/>
    <property type="project" value="InterPro"/>
</dbReference>
<dbReference type="AlphaFoldDB" id="A0A316GPU5"/>
<dbReference type="RefSeq" id="WP_338143058.1">
    <property type="nucleotide sequence ID" value="NZ_CP034588.1"/>
</dbReference>
<name>A0A316GPU5_9RHOB</name>
<sequence length="148" mass="14613">MSLFCPQILRGGAERERGGGSAASDAIRVAGFGFRSQATVESLLAALDAAGGAGGVVRLATASRKASESAFTGLASRLGLPAEAVSPERLTSTATATEGRSRETDDTGSLAEAAALASAGPGARLVAPRAVSPDRLATCAIAITGETP</sequence>
<feature type="compositionally biased region" description="Polar residues" evidence="1">
    <location>
        <begin position="89"/>
        <end position="98"/>
    </location>
</feature>
<gene>
    <name evidence="3" type="ORF">C8D95_103212</name>
</gene>
<dbReference type="InterPro" id="IPR002750">
    <property type="entry name" value="CobE/GbiG_C"/>
</dbReference>
<dbReference type="GO" id="GO:0016787">
    <property type="term" value="F:hydrolase activity"/>
    <property type="evidence" value="ECO:0007669"/>
    <property type="project" value="UniProtKB-KW"/>
</dbReference>